<protein>
    <submittedName>
        <fullName evidence="5">Putative phosphatidylserine decarboxylase</fullName>
    </submittedName>
</protein>
<keyword evidence="4" id="KW-1133">Transmembrane helix</keyword>
<feature type="region of interest" description="Disordered" evidence="3">
    <location>
        <begin position="254"/>
        <end position="291"/>
    </location>
</feature>
<organism evidence="5 6">
    <name type="scientific">Trypanosoma theileri</name>
    <dbReference type="NCBI Taxonomy" id="67003"/>
    <lineage>
        <taxon>Eukaryota</taxon>
        <taxon>Discoba</taxon>
        <taxon>Euglenozoa</taxon>
        <taxon>Kinetoplastea</taxon>
        <taxon>Metakinetoplastina</taxon>
        <taxon>Trypanosomatida</taxon>
        <taxon>Trypanosomatidae</taxon>
        <taxon>Trypanosoma</taxon>
    </lineage>
</organism>
<comment type="caution">
    <text evidence="5">The sequence shown here is derived from an EMBL/GenBank/DDBJ whole genome shotgun (WGS) entry which is preliminary data.</text>
</comment>
<keyword evidence="4" id="KW-0472">Membrane</keyword>
<evidence type="ECO:0000313" key="6">
    <source>
        <dbReference type="Proteomes" id="UP000192257"/>
    </source>
</evidence>
<gene>
    <name evidence="5" type="ORF">TM35_000042130</name>
</gene>
<dbReference type="EMBL" id="NBCO01000004">
    <property type="protein sequence ID" value="ORC91999.1"/>
    <property type="molecule type" value="Genomic_DNA"/>
</dbReference>
<proteinExistence type="predicted"/>
<dbReference type="VEuPathDB" id="TriTrypDB:TM35_000042130"/>
<evidence type="ECO:0000256" key="4">
    <source>
        <dbReference type="SAM" id="Phobius"/>
    </source>
</evidence>
<evidence type="ECO:0000256" key="2">
    <source>
        <dbReference type="ARBA" id="ARBA00023239"/>
    </source>
</evidence>
<dbReference type="Proteomes" id="UP000192257">
    <property type="component" value="Unassembled WGS sequence"/>
</dbReference>
<accession>A0A1X0P613</accession>
<feature type="transmembrane region" description="Helical" evidence="4">
    <location>
        <begin position="26"/>
        <end position="44"/>
    </location>
</feature>
<dbReference type="STRING" id="67003.A0A1X0P613"/>
<feature type="compositionally biased region" description="Low complexity" evidence="3">
    <location>
        <begin position="277"/>
        <end position="288"/>
    </location>
</feature>
<dbReference type="RefSeq" id="XP_028886065.1">
    <property type="nucleotide sequence ID" value="XM_029022407.1"/>
</dbReference>
<dbReference type="GO" id="GO:0004609">
    <property type="term" value="F:phosphatidylserine decarboxylase activity"/>
    <property type="evidence" value="ECO:0007669"/>
    <property type="project" value="InterPro"/>
</dbReference>
<dbReference type="InterPro" id="IPR003817">
    <property type="entry name" value="PS_Dcarbxylase"/>
</dbReference>
<dbReference type="Pfam" id="PF02666">
    <property type="entry name" value="PS_Dcarbxylase"/>
    <property type="match status" value="2"/>
</dbReference>
<reference evidence="5 6" key="1">
    <citation type="submission" date="2017-03" db="EMBL/GenBank/DDBJ databases">
        <title>An alternative strategy for trypanosome survival in the mammalian bloodstream revealed through genome and transcriptome analysis of the ubiquitous bovine parasite Trypanosoma (Megatrypanum) theileri.</title>
        <authorList>
            <person name="Kelly S."/>
            <person name="Ivens A."/>
            <person name="Mott A."/>
            <person name="O'Neill E."/>
            <person name="Emms D."/>
            <person name="Macleod O."/>
            <person name="Voorheis P."/>
            <person name="Matthews J."/>
            <person name="Matthews K."/>
            <person name="Carrington M."/>
        </authorList>
    </citation>
    <scope>NUCLEOTIDE SEQUENCE [LARGE SCALE GENOMIC DNA]</scope>
    <source>
        <strain evidence="5">Edinburgh</strain>
    </source>
</reference>
<dbReference type="GO" id="GO:0005739">
    <property type="term" value="C:mitochondrion"/>
    <property type="evidence" value="ECO:0007669"/>
    <property type="project" value="TreeGrafter"/>
</dbReference>
<evidence type="ECO:0000313" key="5">
    <source>
        <dbReference type="EMBL" id="ORC91999.1"/>
    </source>
</evidence>
<dbReference type="PANTHER" id="PTHR10067:SF6">
    <property type="entry name" value="PHOSPHATIDYLSERINE DECARBOXYLASE PROENZYME, MITOCHONDRIAL"/>
    <property type="match status" value="1"/>
</dbReference>
<evidence type="ECO:0000256" key="3">
    <source>
        <dbReference type="SAM" id="MobiDB-lite"/>
    </source>
</evidence>
<dbReference type="GO" id="GO:0006646">
    <property type="term" value="P:phosphatidylethanolamine biosynthetic process"/>
    <property type="evidence" value="ECO:0007669"/>
    <property type="project" value="TreeGrafter"/>
</dbReference>
<feature type="compositionally biased region" description="Low complexity" evidence="3">
    <location>
        <begin position="256"/>
        <end position="268"/>
    </location>
</feature>
<dbReference type="GeneID" id="39982187"/>
<name>A0A1X0P613_9TRYP</name>
<dbReference type="OrthoDB" id="4330at2759"/>
<dbReference type="AlphaFoldDB" id="A0A1X0P613"/>
<sequence>MTSATRLLRFYKNDVSRSYVNPMRRWVYHYLFGGALLGGGLYVYGQYQYAAWEATRYPERGDRLCSPSMLEMLLLLPLNYLSYAFGCLSESDYLPESFHRFFIGAIVWWYAIDLSEGKKEEFSTLQEFFVREWKQELRPIAPTPVTSPSDGIVLSVQEDIVDDQLVQVKGMTYSIRRLLHRDMSPVENGEKRIAIALHLRTQDYHHVISPCSFNCSEVVYIPGGLLPNTPAGYHWIPSLLPLNERVVLLGRTNNVSTSSSSSSSSSNSARDGKDSKNSNSNNNNNKNNTNIGMALVGGTLTGRIMLHFDGRVQTNFLNPPEYAVHRRYSTEPLFQKGDPLSTFYWGSSVVLVMDVPKHASLAVKAGDVVKAGGTLITY</sequence>
<evidence type="ECO:0000256" key="1">
    <source>
        <dbReference type="ARBA" id="ARBA00022793"/>
    </source>
</evidence>
<dbReference type="PANTHER" id="PTHR10067">
    <property type="entry name" value="PHOSPHATIDYLSERINE DECARBOXYLASE"/>
    <property type="match status" value="1"/>
</dbReference>
<keyword evidence="1" id="KW-0210">Decarboxylase</keyword>
<keyword evidence="2" id="KW-0456">Lyase</keyword>
<keyword evidence="6" id="KW-1185">Reference proteome</keyword>
<keyword evidence="4" id="KW-0812">Transmembrane</keyword>